<gene>
    <name evidence="5" type="ORF">ECRASSUSDP1_LOCUS27297</name>
</gene>
<dbReference type="InterPro" id="IPR057975">
    <property type="entry name" value="TPR_ANAPC2"/>
</dbReference>
<dbReference type="GO" id="GO:0005680">
    <property type="term" value="C:anaphase-promoting complex"/>
    <property type="evidence" value="ECO:0007669"/>
    <property type="project" value="TreeGrafter"/>
</dbReference>
<dbReference type="GO" id="GO:0070979">
    <property type="term" value="P:protein K11-linked ubiquitination"/>
    <property type="evidence" value="ECO:0007669"/>
    <property type="project" value="TreeGrafter"/>
</dbReference>
<dbReference type="Gene3D" id="1.20.1310.10">
    <property type="entry name" value="Cullin Repeats"/>
    <property type="match status" value="1"/>
</dbReference>
<name>A0AAD2DAM1_EUPCR</name>
<dbReference type="PANTHER" id="PTHR45957">
    <property type="entry name" value="ANAPHASE-PROMOTING COMPLEX SUBUNIT 2"/>
    <property type="match status" value="1"/>
</dbReference>
<feature type="compositionally biased region" description="Basic and acidic residues" evidence="3">
    <location>
        <begin position="502"/>
        <end position="511"/>
    </location>
</feature>
<reference evidence="5" key="1">
    <citation type="submission" date="2023-07" db="EMBL/GenBank/DDBJ databases">
        <authorList>
            <consortium name="AG Swart"/>
            <person name="Singh M."/>
            <person name="Singh A."/>
            <person name="Seah K."/>
            <person name="Emmerich C."/>
        </authorList>
    </citation>
    <scope>NUCLEOTIDE SEQUENCE</scope>
    <source>
        <strain evidence="5">DP1</strain>
    </source>
</reference>
<keyword evidence="6" id="KW-1185">Reference proteome</keyword>
<protein>
    <recommendedName>
        <fullName evidence="4">Cullin family profile domain-containing protein</fullName>
    </recommendedName>
</protein>
<dbReference type="InterPro" id="IPR059120">
    <property type="entry name" value="Cullin-like_AB"/>
</dbReference>
<dbReference type="Pfam" id="PF25773">
    <property type="entry name" value="TPR_ANAPC2"/>
    <property type="match status" value="1"/>
</dbReference>
<dbReference type="InterPro" id="IPR044554">
    <property type="entry name" value="ANAPC2"/>
</dbReference>
<dbReference type="SUPFAM" id="SSF75632">
    <property type="entry name" value="Cullin homology domain"/>
    <property type="match status" value="1"/>
</dbReference>
<dbReference type="AlphaFoldDB" id="A0AAD2DAM1"/>
<proteinExistence type="inferred from homology"/>
<evidence type="ECO:0000256" key="1">
    <source>
        <dbReference type="PROSITE-ProRule" id="PRU00330"/>
    </source>
</evidence>
<evidence type="ECO:0000313" key="5">
    <source>
        <dbReference type="EMBL" id="CAI2385715.1"/>
    </source>
</evidence>
<keyword evidence="2" id="KW-0175">Coiled coil</keyword>
<feature type="region of interest" description="Disordered" evidence="3">
    <location>
        <begin position="489"/>
        <end position="513"/>
    </location>
</feature>
<dbReference type="PANTHER" id="PTHR45957:SF1">
    <property type="entry name" value="ANAPHASE-PROMOTING COMPLEX SUBUNIT 2"/>
    <property type="match status" value="1"/>
</dbReference>
<dbReference type="GO" id="GO:0007091">
    <property type="term" value="P:metaphase/anaphase transition of mitotic cell cycle"/>
    <property type="evidence" value="ECO:0007669"/>
    <property type="project" value="TreeGrafter"/>
</dbReference>
<accession>A0AAD2DAM1</accession>
<dbReference type="Proteomes" id="UP001295684">
    <property type="component" value="Unassembled WGS sequence"/>
</dbReference>
<feature type="domain" description="Cullin family profile" evidence="4">
    <location>
        <begin position="561"/>
        <end position="767"/>
    </location>
</feature>
<evidence type="ECO:0000259" key="4">
    <source>
        <dbReference type="PROSITE" id="PS50069"/>
    </source>
</evidence>
<organism evidence="5 6">
    <name type="scientific">Euplotes crassus</name>
    <dbReference type="NCBI Taxonomy" id="5936"/>
    <lineage>
        <taxon>Eukaryota</taxon>
        <taxon>Sar</taxon>
        <taxon>Alveolata</taxon>
        <taxon>Ciliophora</taxon>
        <taxon>Intramacronucleata</taxon>
        <taxon>Spirotrichea</taxon>
        <taxon>Hypotrichia</taxon>
        <taxon>Euplotida</taxon>
        <taxon>Euplotidae</taxon>
        <taxon>Moneuplotes</taxon>
    </lineage>
</organism>
<dbReference type="EMBL" id="CAMPGE010028163">
    <property type="protein sequence ID" value="CAI2385715.1"/>
    <property type="molecule type" value="Genomic_DNA"/>
</dbReference>
<dbReference type="Pfam" id="PF26557">
    <property type="entry name" value="Cullin_AB"/>
    <property type="match status" value="1"/>
</dbReference>
<dbReference type="SMART" id="SM00182">
    <property type="entry name" value="CULLIN"/>
    <property type="match status" value="1"/>
</dbReference>
<dbReference type="Gene3D" id="3.30.230.130">
    <property type="entry name" value="Cullin, Chain C, Domain 2"/>
    <property type="match status" value="1"/>
</dbReference>
<sequence length="812" mass="95587">MSVGIRHRQGGITLGMLRGKTKMNKNSLLSAFNLPELQKQSEALNAFKNCVKTIFTHEVLPNLEAFTQEYKNEKCIRRTLADGLDFYYDQFKIKIKNEYAIEFQRIIAEEKWFELDPANINRSTDTRILHIFKAATDYAFKVYNLHHVFLASLTKKFEFIGDQIEKLNIFFKHKMFLYSDIKFPEICLRYFTLEYYSYETFIRSAPRDVEMAIDDQLEQKFKMKSMKPPLLKATSSEYLDFDRPKKGVQINKYAHIHTVSQISDNLIDMGWSSYIEEACNRVLYSLIDKKIIKHEHETNKPILDKIHEWFQNIVVKWLERILQRESDASCRRTLSYSNLMILDQWKLKLENYLNDRFARMRYSKLFDLKNMDKYKHSLTDLKKVLAKTDILQEFSYKLKEDLCQSILIPGVPTTTIIKQYIKTIRVLRILDPSAACLEIVSEPIKEYLRRRKDTLKCIIDIVINQEDSELYKELGQQYVKIPLKTEEEEAKKPAPHLRNPHLKKETKDKNNDMNILSEEKDDYYYISSDEDEEAARNWKPAPINAKMNRYISTKFLKSDIISTLVNIYGSQKQFLTEYRNMLSERVLNSRDFNLDNERQNKELLEMRFGKASVGDLEVMIRDLQNSERRIRKYAEELNRDKENKFSNDNILDVNNMNVITISKEYWDIEEDASQFKFPYTVEDPFNSYAKKYTELHKLSELHYLSNLGNVELTLTFDNGSFKFNVSPIQAAIISLFDENENEITEEYIAEKLSIAQSDVKEHTEYWVNKGVLIEGSRYSRIAESIRKGTPGGDKSGIATFYYTPKVLKEDGA</sequence>
<dbReference type="PROSITE" id="PS50069">
    <property type="entry name" value="CULLIN_2"/>
    <property type="match status" value="1"/>
</dbReference>
<comment type="similarity">
    <text evidence="1">Belongs to the cullin family.</text>
</comment>
<comment type="caution">
    <text evidence="5">The sequence shown here is derived from an EMBL/GenBank/DDBJ whole genome shotgun (WGS) entry which is preliminary data.</text>
</comment>
<evidence type="ECO:0000256" key="2">
    <source>
        <dbReference type="SAM" id="Coils"/>
    </source>
</evidence>
<dbReference type="InterPro" id="IPR036317">
    <property type="entry name" value="Cullin_homology_sf"/>
</dbReference>
<dbReference type="GO" id="GO:0006511">
    <property type="term" value="P:ubiquitin-dependent protein catabolic process"/>
    <property type="evidence" value="ECO:0007669"/>
    <property type="project" value="InterPro"/>
</dbReference>
<dbReference type="GO" id="GO:0031625">
    <property type="term" value="F:ubiquitin protein ligase binding"/>
    <property type="evidence" value="ECO:0007669"/>
    <property type="project" value="InterPro"/>
</dbReference>
<evidence type="ECO:0000256" key="3">
    <source>
        <dbReference type="SAM" id="MobiDB-lite"/>
    </source>
</evidence>
<evidence type="ECO:0000313" key="6">
    <source>
        <dbReference type="Proteomes" id="UP001295684"/>
    </source>
</evidence>
<feature type="coiled-coil region" evidence="2">
    <location>
        <begin position="616"/>
        <end position="643"/>
    </location>
</feature>
<dbReference type="InterPro" id="IPR016158">
    <property type="entry name" value="Cullin_homology"/>
</dbReference>